<keyword evidence="1" id="KW-1015">Disulfide bond</keyword>
<dbReference type="GO" id="GO:0005886">
    <property type="term" value="C:plasma membrane"/>
    <property type="evidence" value="ECO:0007669"/>
    <property type="project" value="TreeGrafter"/>
</dbReference>
<feature type="domain" description="F5/8 type C" evidence="2">
    <location>
        <begin position="89"/>
        <end position="241"/>
    </location>
</feature>
<dbReference type="PROSITE" id="PS01285">
    <property type="entry name" value="FA58C_1"/>
    <property type="match status" value="1"/>
</dbReference>
<proteinExistence type="predicted"/>
<evidence type="ECO:0000259" key="2">
    <source>
        <dbReference type="PROSITE" id="PS50022"/>
    </source>
</evidence>
<dbReference type="InterPro" id="IPR008979">
    <property type="entry name" value="Galactose-bd-like_sf"/>
</dbReference>
<dbReference type="SMART" id="SM00231">
    <property type="entry name" value="FA58C"/>
    <property type="match status" value="1"/>
</dbReference>
<protein>
    <recommendedName>
        <fullName evidence="2">F5/8 type C domain-containing protein</fullName>
    </recommendedName>
</protein>
<dbReference type="InterPro" id="IPR000421">
    <property type="entry name" value="FA58C"/>
</dbReference>
<dbReference type="PROSITE" id="PS01286">
    <property type="entry name" value="FA58C_2"/>
    <property type="match status" value="2"/>
</dbReference>
<evidence type="ECO:0000313" key="3">
    <source>
        <dbReference type="Ensembl" id="ENSCSRP00000024394.1"/>
    </source>
</evidence>
<sequence>WSVREQKTANPMANISALHYSVVPNWPGSITLPNACATQVFEGNSDAHGIKDNHIDPPIIARYIRVYPTDSYNRPTLRMELLGCEVEGCSLPLGMENGEIKNAQITASSYKKSWYSSWESSLARLNQQGRTNAWQSNNNQQWLQIDLLKVKKITAITTQGCKSMSAEQFVKTYAILYSDEGTEWKPYMDDPTSVGKVFVGNEDSSGQVKHFLNPPIFSRFIRIVPKTWNRSIALRVELFGCDPS</sequence>
<feature type="domain" description="F5/8 type C" evidence="2">
    <location>
        <begin position="1"/>
        <end position="84"/>
    </location>
</feature>
<dbReference type="GO" id="GO:0038023">
    <property type="term" value="F:signaling receptor activity"/>
    <property type="evidence" value="ECO:0007669"/>
    <property type="project" value="TreeGrafter"/>
</dbReference>
<dbReference type="PANTHER" id="PTHR46806:SF10">
    <property type="entry name" value="COAGULATION FACTOR V"/>
    <property type="match status" value="1"/>
</dbReference>
<dbReference type="CDD" id="cd00057">
    <property type="entry name" value="FA58C"/>
    <property type="match status" value="1"/>
</dbReference>
<dbReference type="InterPro" id="IPR050633">
    <property type="entry name" value="Neuropilin_MCO_CoagFactor"/>
</dbReference>
<dbReference type="Gene3D" id="2.60.120.260">
    <property type="entry name" value="Galactose-binding domain-like"/>
    <property type="match status" value="2"/>
</dbReference>
<keyword evidence="4" id="KW-1185">Reference proteome</keyword>
<dbReference type="Proteomes" id="UP000694403">
    <property type="component" value="Unplaced"/>
</dbReference>
<accession>A0A8C3T5N7</accession>
<reference evidence="3" key="1">
    <citation type="submission" date="2025-08" db="UniProtKB">
        <authorList>
            <consortium name="Ensembl"/>
        </authorList>
    </citation>
    <scope>IDENTIFICATION</scope>
</reference>
<reference evidence="3" key="2">
    <citation type="submission" date="2025-09" db="UniProtKB">
        <authorList>
            <consortium name="Ensembl"/>
        </authorList>
    </citation>
    <scope>IDENTIFICATION</scope>
</reference>
<dbReference type="FunFam" id="2.60.120.260:FF:000002">
    <property type="entry name" value="Coagulation factor VIII"/>
    <property type="match status" value="1"/>
</dbReference>
<evidence type="ECO:0000313" key="4">
    <source>
        <dbReference type="Proteomes" id="UP000694403"/>
    </source>
</evidence>
<organism evidence="3 4">
    <name type="scientific">Chelydra serpentina</name>
    <name type="common">Snapping turtle</name>
    <name type="synonym">Testudo serpentina</name>
    <dbReference type="NCBI Taxonomy" id="8475"/>
    <lineage>
        <taxon>Eukaryota</taxon>
        <taxon>Metazoa</taxon>
        <taxon>Chordata</taxon>
        <taxon>Craniata</taxon>
        <taxon>Vertebrata</taxon>
        <taxon>Euteleostomi</taxon>
        <taxon>Archelosauria</taxon>
        <taxon>Testudinata</taxon>
        <taxon>Testudines</taxon>
        <taxon>Cryptodira</taxon>
        <taxon>Durocryptodira</taxon>
        <taxon>Americhelydia</taxon>
        <taxon>Chelydroidea</taxon>
        <taxon>Chelydridae</taxon>
        <taxon>Chelydra</taxon>
    </lineage>
</organism>
<evidence type="ECO:0000256" key="1">
    <source>
        <dbReference type="ARBA" id="ARBA00023157"/>
    </source>
</evidence>
<dbReference type="PANTHER" id="PTHR46806">
    <property type="entry name" value="F5/8 TYPE C DOMAIN-CONTAINING PROTEIN"/>
    <property type="match status" value="1"/>
</dbReference>
<dbReference type="Ensembl" id="ENSCSRT00000025443.1">
    <property type="protein sequence ID" value="ENSCSRP00000024394.1"/>
    <property type="gene ID" value="ENSCSRG00000018294.1"/>
</dbReference>
<dbReference type="PROSITE" id="PS50022">
    <property type="entry name" value="FA58C_3"/>
    <property type="match status" value="2"/>
</dbReference>
<dbReference type="Pfam" id="PF00754">
    <property type="entry name" value="F5_F8_type_C"/>
    <property type="match status" value="2"/>
</dbReference>
<dbReference type="AlphaFoldDB" id="A0A8C3T5N7"/>
<name>A0A8C3T5N7_CHESE</name>
<dbReference type="SUPFAM" id="SSF49785">
    <property type="entry name" value="Galactose-binding domain-like"/>
    <property type="match status" value="2"/>
</dbReference>